<dbReference type="InterPro" id="IPR004674">
    <property type="entry name" value="AhpD"/>
</dbReference>
<dbReference type="AlphaFoldDB" id="A0A3A8I2A9"/>
<feature type="active site" description="Cysteine sulfenic acid (-SOH) intermediate" evidence="6">
    <location>
        <position position="138"/>
    </location>
</feature>
<keyword evidence="4 6" id="KW-1015">Disulfide bond</keyword>
<dbReference type="Gene3D" id="1.20.1290.10">
    <property type="entry name" value="AhpD-like"/>
    <property type="match status" value="1"/>
</dbReference>
<dbReference type="GO" id="GO:0032843">
    <property type="term" value="F:hydroperoxide reductase activity"/>
    <property type="evidence" value="ECO:0007669"/>
    <property type="project" value="InterPro"/>
</dbReference>
<keyword evidence="3 6" id="KW-0560">Oxidoreductase</keyword>
<dbReference type="OrthoDB" id="9801997at2"/>
<reference evidence="8 9" key="1">
    <citation type="submission" date="2020-05" db="EMBL/GenBank/DDBJ databases">
        <authorList>
            <person name="Whitworth D."/>
        </authorList>
    </citation>
    <scope>NUCLEOTIDE SEQUENCE [LARGE SCALE GENOMIC DNA]</scope>
    <source>
        <strain evidence="8 9">AB043B</strain>
    </source>
</reference>
<dbReference type="GO" id="GO:0006979">
    <property type="term" value="P:response to oxidative stress"/>
    <property type="evidence" value="ECO:0007669"/>
    <property type="project" value="InterPro"/>
</dbReference>
<evidence type="ECO:0000256" key="5">
    <source>
        <dbReference type="ARBA" id="ARBA00023284"/>
    </source>
</evidence>
<name>A0A3A8I2A9_9BACT</name>
<dbReference type="EC" id="1.11.1.28" evidence="6"/>
<dbReference type="HAMAP" id="MF_01676">
    <property type="entry name" value="AhpD"/>
    <property type="match status" value="1"/>
</dbReference>
<keyword evidence="9" id="KW-1185">Reference proteome</keyword>
<dbReference type="NCBIfam" id="TIGR00778">
    <property type="entry name" value="ahpD_dom"/>
    <property type="match status" value="1"/>
</dbReference>
<sequence length="175" mass="18930">MASLEVVRSELADAHKDTRLNLSAVLEGGSLTPEQRWGTAVACAFAARNERLKEAIVNEAKQALGDKATPVIEDARAAASLMAMNNVFYRFRHMVGKESYATKRAGLRMNRLAQVLTNKVDFELVCLAVSAINGCEMCIQSHEKVVLEGGLSEEHVHDAVRIASVIHAAAVGLES</sequence>
<proteinExistence type="inferred from homology"/>
<feature type="disulfide bond" description="Interchain (with AhpC); in linked form" evidence="6">
    <location>
        <position position="138"/>
    </location>
</feature>
<keyword evidence="2 6" id="KW-0049">Antioxidant</keyword>
<dbReference type="Pfam" id="PF02627">
    <property type="entry name" value="CMD"/>
    <property type="match status" value="1"/>
</dbReference>
<evidence type="ECO:0000256" key="4">
    <source>
        <dbReference type="ARBA" id="ARBA00023157"/>
    </source>
</evidence>
<organism evidence="8 9">
    <name type="scientific">Corallococcus exercitus</name>
    <dbReference type="NCBI Taxonomy" id="2316736"/>
    <lineage>
        <taxon>Bacteria</taxon>
        <taxon>Pseudomonadati</taxon>
        <taxon>Myxococcota</taxon>
        <taxon>Myxococcia</taxon>
        <taxon>Myxococcales</taxon>
        <taxon>Cystobacterineae</taxon>
        <taxon>Myxococcaceae</taxon>
        <taxon>Corallococcus</taxon>
    </lineage>
</organism>
<comment type="function">
    <text evidence="6">Antioxidant protein with alkyl hydroperoxidase activity. Required for the reduction of the AhpC active site cysteine residues and for the regeneration of the AhpC enzyme activity.</text>
</comment>
<feature type="active site" description="Proton donor" evidence="6">
    <location>
        <position position="135"/>
    </location>
</feature>
<evidence type="ECO:0000259" key="7">
    <source>
        <dbReference type="Pfam" id="PF02627"/>
    </source>
</evidence>
<dbReference type="GO" id="GO:0045454">
    <property type="term" value="P:cell redox homeostasis"/>
    <property type="evidence" value="ECO:0007669"/>
    <property type="project" value="TreeGrafter"/>
</dbReference>
<keyword evidence="5 6" id="KW-0676">Redox-active center</keyword>
<evidence type="ECO:0000256" key="1">
    <source>
        <dbReference type="ARBA" id="ARBA00022559"/>
    </source>
</evidence>
<comment type="similarity">
    <text evidence="6">Belongs to the AhpD family.</text>
</comment>
<dbReference type="GO" id="GO:0015036">
    <property type="term" value="F:disulfide oxidoreductase activity"/>
    <property type="evidence" value="ECO:0007669"/>
    <property type="project" value="TreeGrafter"/>
</dbReference>
<evidence type="ECO:0000256" key="3">
    <source>
        <dbReference type="ARBA" id="ARBA00023002"/>
    </source>
</evidence>
<dbReference type="RefSeq" id="WP_120526182.1">
    <property type="nucleotide sequence ID" value="NZ_JABFJV010000093.1"/>
</dbReference>
<evidence type="ECO:0000313" key="8">
    <source>
        <dbReference type="EMBL" id="NOK35069.1"/>
    </source>
</evidence>
<accession>A0A3A8I2A9</accession>
<comment type="caution">
    <text evidence="8">The sequence shown here is derived from an EMBL/GenBank/DDBJ whole genome shotgun (WGS) entry which is preliminary data.</text>
</comment>
<dbReference type="SUPFAM" id="SSF69118">
    <property type="entry name" value="AhpD-like"/>
    <property type="match status" value="1"/>
</dbReference>
<dbReference type="Proteomes" id="UP000563426">
    <property type="component" value="Unassembled WGS sequence"/>
</dbReference>
<comment type="catalytic activity">
    <reaction evidence="6">
        <text>N(6)-[(R)-dihydrolipoyl]-L-lysyl-[lipoyl-carrier protein] + a hydroperoxide = N(6)-[(R)-lipoyl]-L-lysyl-[lipoyl-carrier protein] + an alcohol + H2O</text>
        <dbReference type="Rhea" id="RHEA:62636"/>
        <dbReference type="Rhea" id="RHEA-COMP:10502"/>
        <dbReference type="Rhea" id="RHEA-COMP:16355"/>
        <dbReference type="ChEBI" id="CHEBI:15377"/>
        <dbReference type="ChEBI" id="CHEBI:30879"/>
        <dbReference type="ChEBI" id="CHEBI:35924"/>
        <dbReference type="ChEBI" id="CHEBI:83099"/>
        <dbReference type="ChEBI" id="CHEBI:83100"/>
        <dbReference type="EC" id="1.11.1.28"/>
    </reaction>
</comment>
<protein>
    <recommendedName>
        <fullName evidence="6">Alkyl hydroperoxide reductase AhpD</fullName>
        <ecNumber evidence="6">1.11.1.28</ecNumber>
    </recommendedName>
    <alternativeName>
        <fullName evidence="6">Alkylhydroperoxidase AhpD</fullName>
    </alternativeName>
</protein>
<dbReference type="PANTHER" id="PTHR33930:SF7">
    <property type="entry name" value="ALKYL HYDROPEROXIDE REDUCTASE AHPD"/>
    <property type="match status" value="1"/>
</dbReference>
<keyword evidence="1 6" id="KW-0575">Peroxidase</keyword>
<dbReference type="InterPro" id="IPR004675">
    <property type="entry name" value="AhpD_core"/>
</dbReference>
<evidence type="ECO:0000256" key="6">
    <source>
        <dbReference type="HAMAP-Rule" id="MF_01676"/>
    </source>
</evidence>
<evidence type="ECO:0000313" key="9">
    <source>
        <dbReference type="Proteomes" id="UP000563426"/>
    </source>
</evidence>
<dbReference type="InterPro" id="IPR029032">
    <property type="entry name" value="AhpD-like"/>
</dbReference>
<dbReference type="InterPro" id="IPR003779">
    <property type="entry name" value="CMD-like"/>
</dbReference>
<dbReference type="PANTHER" id="PTHR33930">
    <property type="entry name" value="ALKYL HYDROPEROXIDE REDUCTASE AHPD"/>
    <property type="match status" value="1"/>
</dbReference>
<feature type="disulfide bond" evidence="6">
    <location>
        <begin position="135"/>
        <end position="138"/>
    </location>
</feature>
<feature type="domain" description="Carboxymuconolactone decarboxylase-like" evidence="7">
    <location>
        <begin position="118"/>
        <end position="168"/>
    </location>
</feature>
<dbReference type="EMBL" id="JABFJV010000093">
    <property type="protein sequence ID" value="NOK35069.1"/>
    <property type="molecule type" value="Genomic_DNA"/>
</dbReference>
<dbReference type="GO" id="GO:0051920">
    <property type="term" value="F:peroxiredoxin activity"/>
    <property type="evidence" value="ECO:0007669"/>
    <property type="project" value="InterPro"/>
</dbReference>
<gene>
    <name evidence="6" type="primary">ahpD</name>
    <name evidence="8" type="ORF">HMI49_17865</name>
</gene>
<evidence type="ECO:0000256" key="2">
    <source>
        <dbReference type="ARBA" id="ARBA00022862"/>
    </source>
</evidence>